<evidence type="ECO:0000313" key="8">
    <source>
        <dbReference type="EMBL" id="OUC44895.1"/>
    </source>
</evidence>
<evidence type="ECO:0000256" key="2">
    <source>
        <dbReference type="ARBA" id="ARBA00009085"/>
    </source>
</evidence>
<proteinExistence type="inferred from homology"/>
<name>A0A1Y3EIT9_9BILA</name>
<dbReference type="AlphaFoldDB" id="A0A1Y3EIT9"/>
<evidence type="ECO:0000256" key="7">
    <source>
        <dbReference type="ARBA" id="ARBA00022807"/>
    </source>
</evidence>
<feature type="non-terminal residue" evidence="8">
    <location>
        <position position="1"/>
    </location>
</feature>
<dbReference type="PANTHER" id="PTHR21646:SF24">
    <property type="entry name" value="UBIQUITIN CARBOXYL-TERMINAL HYDROLASE"/>
    <property type="match status" value="1"/>
</dbReference>
<organism evidence="8 9">
    <name type="scientific">Trichinella nativa</name>
    <dbReference type="NCBI Taxonomy" id="6335"/>
    <lineage>
        <taxon>Eukaryota</taxon>
        <taxon>Metazoa</taxon>
        <taxon>Ecdysozoa</taxon>
        <taxon>Nematoda</taxon>
        <taxon>Enoplea</taxon>
        <taxon>Dorylaimia</taxon>
        <taxon>Trichinellida</taxon>
        <taxon>Trichinellidae</taxon>
        <taxon>Trichinella</taxon>
    </lineage>
</organism>
<dbReference type="EMBL" id="LVZM01011422">
    <property type="protein sequence ID" value="OUC44895.1"/>
    <property type="molecule type" value="Genomic_DNA"/>
</dbReference>
<comment type="similarity">
    <text evidence="2">Belongs to the peptidase C19 family.</text>
</comment>
<dbReference type="GO" id="GO:0006508">
    <property type="term" value="P:proteolysis"/>
    <property type="evidence" value="ECO:0007669"/>
    <property type="project" value="UniProtKB-KW"/>
</dbReference>
<evidence type="ECO:0000256" key="1">
    <source>
        <dbReference type="ARBA" id="ARBA00000707"/>
    </source>
</evidence>
<dbReference type="InterPro" id="IPR038765">
    <property type="entry name" value="Papain-like_cys_pep_sf"/>
</dbReference>
<evidence type="ECO:0000256" key="6">
    <source>
        <dbReference type="ARBA" id="ARBA00022801"/>
    </source>
</evidence>
<sequence>FHGLLKSTVVCPECDKVSITFDPFCYLSLPLPEKSDRLLVINFVPLDADIPISQHVVGVNKTQTFMHVSEMLSSMVKVPSNRLIFAEVNDTMMIQLINVNDTLYKFTLRGDRLSNKIVAYETRPESKEEPMVTVCIFQKRLKSVC</sequence>
<dbReference type="PANTHER" id="PTHR21646">
    <property type="entry name" value="UBIQUITIN CARBOXYL-TERMINAL HYDROLASE"/>
    <property type="match status" value="1"/>
</dbReference>
<dbReference type="Proteomes" id="UP000243006">
    <property type="component" value="Unassembled WGS sequence"/>
</dbReference>
<evidence type="ECO:0000256" key="5">
    <source>
        <dbReference type="ARBA" id="ARBA00022786"/>
    </source>
</evidence>
<reference evidence="8 9" key="1">
    <citation type="submission" date="2015-04" db="EMBL/GenBank/DDBJ databases">
        <title>Draft genome of the roundworm Trichinella nativa.</title>
        <authorList>
            <person name="Mitreva M."/>
        </authorList>
    </citation>
    <scope>NUCLEOTIDE SEQUENCE [LARGE SCALE GENOMIC DNA]</scope>
    <source>
        <strain evidence="8 9">ISS45</strain>
    </source>
</reference>
<keyword evidence="5" id="KW-0833">Ubl conjugation pathway</keyword>
<dbReference type="InterPro" id="IPR050185">
    <property type="entry name" value="Ub_carboxyl-term_hydrolase"/>
</dbReference>
<keyword evidence="4" id="KW-0645">Protease</keyword>
<evidence type="ECO:0000256" key="3">
    <source>
        <dbReference type="ARBA" id="ARBA00012759"/>
    </source>
</evidence>
<dbReference type="GO" id="GO:0004843">
    <property type="term" value="F:cysteine-type deubiquitinase activity"/>
    <property type="evidence" value="ECO:0007669"/>
    <property type="project" value="UniProtKB-EC"/>
</dbReference>
<comment type="catalytic activity">
    <reaction evidence="1">
        <text>Thiol-dependent hydrolysis of ester, thioester, amide, peptide and isopeptide bonds formed by the C-terminal Gly of ubiquitin (a 76-residue protein attached to proteins as an intracellular targeting signal).</text>
        <dbReference type="EC" id="3.4.19.12"/>
    </reaction>
</comment>
<dbReference type="SUPFAM" id="SSF54001">
    <property type="entry name" value="Cysteine proteinases"/>
    <property type="match status" value="1"/>
</dbReference>
<accession>A0A1Y3EIT9</accession>
<evidence type="ECO:0000313" key="9">
    <source>
        <dbReference type="Proteomes" id="UP000243006"/>
    </source>
</evidence>
<dbReference type="Gene3D" id="3.90.70.10">
    <property type="entry name" value="Cysteine proteinases"/>
    <property type="match status" value="1"/>
</dbReference>
<keyword evidence="6" id="KW-0378">Hydrolase</keyword>
<dbReference type="EC" id="3.4.19.12" evidence="3"/>
<gene>
    <name evidence="8" type="ORF">D917_08767</name>
</gene>
<comment type="caution">
    <text evidence="8">The sequence shown here is derived from an EMBL/GenBank/DDBJ whole genome shotgun (WGS) entry which is preliminary data.</text>
</comment>
<keyword evidence="7" id="KW-0788">Thiol protease</keyword>
<evidence type="ECO:0000256" key="4">
    <source>
        <dbReference type="ARBA" id="ARBA00022670"/>
    </source>
</evidence>
<protein>
    <recommendedName>
        <fullName evidence="3">ubiquitinyl hydrolase 1</fullName>
        <ecNumber evidence="3">3.4.19.12</ecNumber>
    </recommendedName>
</protein>